<protein>
    <submittedName>
        <fullName evidence="9">Uncharacterized protein</fullName>
    </submittedName>
</protein>
<feature type="compositionally biased region" description="Gly residues" evidence="6">
    <location>
        <begin position="441"/>
        <end position="463"/>
    </location>
</feature>
<feature type="compositionally biased region" description="Low complexity" evidence="6">
    <location>
        <begin position="631"/>
        <end position="641"/>
    </location>
</feature>
<dbReference type="CDD" id="cd21134">
    <property type="entry name" value="YTH"/>
    <property type="match status" value="1"/>
</dbReference>
<dbReference type="PANTHER" id="PTHR12357">
    <property type="entry name" value="YTH YT521-B HOMOLOGY DOMAIN-CONTAINING"/>
    <property type="match status" value="1"/>
</dbReference>
<dbReference type="GO" id="GO:0000398">
    <property type="term" value="P:mRNA splicing, via spliceosome"/>
    <property type="evidence" value="ECO:0007669"/>
    <property type="project" value="TreeGrafter"/>
</dbReference>
<dbReference type="EMBL" id="CM026433">
    <property type="protein sequence ID" value="KAG0555038.1"/>
    <property type="molecule type" value="Genomic_DNA"/>
</dbReference>
<feature type="compositionally biased region" description="Gly residues" evidence="6">
    <location>
        <begin position="689"/>
        <end position="700"/>
    </location>
</feature>
<evidence type="ECO:0000256" key="6">
    <source>
        <dbReference type="SAM" id="MobiDB-lite"/>
    </source>
</evidence>
<dbReference type="InterPro" id="IPR000571">
    <property type="entry name" value="Znf_CCCH"/>
</dbReference>
<evidence type="ECO:0000313" key="10">
    <source>
        <dbReference type="Proteomes" id="UP000822688"/>
    </source>
</evidence>
<gene>
    <name evidence="9" type="ORF">KC19_12G139100</name>
</gene>
<dbReference type="SMART" id="SM00356">
    <property type="entry name" value="ZnF_C3H1"/>
    <property type="match status" value="3"/>
</dbReference>
<feature type="region of interest" description="Disordered" evidence="6">
    <location>
        <begin position="387"/>
        <end position="463"/>
    </location>
</feature>
<evidence type="ECO:0000256" key="5">
    <source>
        <dbReference type="PROSITE-ProRule" id="PRU00723"/>
    </source>
</evidence>
<dbReference type="GO" id="GO:0008270">
    <property type="term" value="F:zinc ion binding"/>
    <property type="evidence" value="ECO:0007669"/>
    <property type="project" value="UniProtKB-KW"/>
</dbReference>
<evidence type="ECO:0000256" key="3">
    <source>
        <dbReference type="ARBA" id="ARBA00022771"/>
    </source>
</evidence>
<dbReference type="Gene3D" id="4.10.1000.10">
    <property type="entry name" value="Zinc finger, CCCH-type"/>
    <property type="match status" value="1"/>
</dbReference>
<feature type="domain" description="C3H1-type" evidence="7">
    <location>
        <begin position="87"/>
        <end position="111"/>
    </location>
</feature>
<dbReference type="Pfam" id="PF04146">
    <property type="entry name" value="YTH"/>
    <property type="match status" value="1"/>
</dbReference>
<dbReference type="AlphaFoldDB" id="A0A8T0GB20"/>
<feature type="compositionally biased region" description="Basic residues" evidence="6">
    <location>
        <begin position="748"/>
        <end position="758"/>
    </location>
</feature>
<keyword evidence="10" id="KW-1185">Reference proteome</keyword>
<feature type="region of interest" description="Disordered" evidence="6">
    <location>
        <begin position="21"/>
        <end position="55"/>
    </location>
</feature>
<name>A0A8T0GB20_CERPU</name>
<dbReference type="GO" id="GO:1990247">
    <property type="term" value="F:N6-methyladenosine-containing RNA reader activity"/>
    <property type="evidence" value="ECO:0007669"/>
    <property type="project" value="TreeGrafter"/>
</dbReference>
<feature type="domain" description="YTH" evidence="8">
    <location>
        <begin position="238"/>
        <end position="373"/>
    </location>
</feature>
<feature type="region of interest" description="Disordered" evidence="6">
    <location>
        <begin position="625"/>
        <end position="790"/>
    </location>
</feature>
<feature type="region of interest" description="Disordered" evidence="6">
    <location>
        <begin position="161"/>
        <end position="223"/>
    </location>
</feature>
<dbReference type="GO" id="GO:0048024">
    <property type="term" value="P:regulation of mRNA splicing, via spliceosome"/>
    <property type="evidence" value="ECO:0007669"/>
    <property type="project" value="TreeGrafter"/>
</dbReference>
<feature type="compositionally biased region" description="Acidic residues" evidence="6">
    <location>
        <begin position="413"/>
        <end position="430"/>
    </location>
</feature>
<dbReference type="InterPro" id="IPR007275">
    <property type="entry name" value="YTH_domain"/>
</dbReference>
<dbReference type="Gene3D" id="3.10.590.10">
    <property type="entry name" value="ph1033 like domains"/>
    <property type="match status" value="1"/>
</dbReference>
<keyword evidence="2" id="KW-0677">Repeat</keyword>
<dbReference type="SUPFAM" id="SSF90229">
    <property type="entry name" value="CCCH zinc finger"/>
    <property type="match status" value="1"/>
</dbReference>
<dbReference type="PROSITE" id="PS50882">
    <property type="entry name" value="YTH"/>
    <property type="match status" value="1"/>
</dbReference>
<dbReference type="InterPro" id="IPR036855">
    <property type="entry name" value="Znf_CCCH_sf"/>
</dbReference>
<keyword evidence="1 5" id="KW-0479">Metal-binding</keyword>
<reference evidence="9" key="1">
    <citation type="submission" date="2020-06" db="EMBL/GenBank/DDBJ databases">
        <title>WGS assembly of Ceratodon purpureus strain R40.</title>
        <authorList>
            <person name="Carey S.B."/>
            <person name="Jenkins J."/>
            <person name="Shu S."/>
            <person name="Lovell J.T."/>
            <person name="Sreedasyam A."/>
            <person name="Maumus F."/>
            <person name="Tiley G.P."/>
            <person name="Fernandez-Pozo N."/>
            <person name="Barry K."/>
            <person name="Chen C."/>
            <person name="Wang M."/>
            <person name="Lipzen A."/>
            <person name="Daum C."/>
            <person name="Saski C.A."/>
            <person name="Payton A.C."/>
            <person name="Mcbreen J.C."/>
            <person name="Conrad R.E."/>
            <person name="Kollar L.M."/>
            <person name="Olsson S."/>
            <person name="Huttunen S."/>
            <person name="Landis J.B."/>
            <person name="Wickett N.J."/>
            <person name="Johnson M.G."/>
            <person name="Rensing S.A."/>
            <person name="Grimwood J."/>
            <person name="Schmutz J."/>
            <person name="Mcdaniel S.F."/>
        </authorList>
    </citation>
    <scope>NUCLEOTIDE SEQUENCE</scope>
    <source>
        <strain evidence="9">R40</strain>
    </source>
</reference>
<feature type="zinc finger region" description="C3H1-type" evidence="5">
    <location>
        <begin position="87"/>
        <end position="111"/>
    </location>
</feature>
<feature type="compositionally biased region" description="Low complexity" evidence="6">
    <location>
        <begin position="21"/>
        <end position="46"/>
    </location>
</feature>
<feature type="domain" description="C3H1-type" evidence="7">
    <location>
        <begin position="59"/>
        <end position="86"/>
    </location>
</feature>
<evidence type="ECO:0000259" key="8">
    <source>
        <dbReference type="PROSITE" id="PS50882"/>
    </source>
</evidence>
<feature type="domain" description="C3H1-type" evidence="7">
    <location>
        <begin position="113"/>
        <end position="140"/>
    </location>
</feature>
<dbReference type="FunFam" id="4.10.1000.10:FF:000017">
    <property type="entry name" value="Cleavage and polyadenylation specificity factor 30 kDa subunit"/>
    <property type="match status" value="1"/>
</dbReference>
<dbReference type="Proteomes" id="UP000822688">
    <property type="component" value="Chromosome 12"/>
</dbReference>
<dbReference type="InterPro" id="IPR045168">
    <property type="entry name" value="YTH_prot"/>
</dbReference>
<feature type="zinc finger region" description="C3H1-type" evidence="5">
    <location>
        <begin position="59"/>
        <end position="86"/>
    </location>
</feature>
<feature type="compositionally biased region" description="Low complexity" evidence="6">
    <location>
        <begin position="701"/>
        <end position="716"/>
    </location>
</feature>
<comment type="caution">
    <text evidence="9">The sequence shown here is derived from an EMBL/GenBank/DDBJ whole genome shotgun (WGS) entry which is preliminary data.</text>
</comment>
<keyword evidence="3 5" id="KW-0863">Zinc-finger</keyword>
<sequence length="790" mass="84069">MEDADGGLSFDFEGGLEAAVAASGPPQAGGASQPAAVNNNNVQAPSSLAAPKNQQARKNYRQTVCRHWLRGLCMKGEACGFLHQFDKARMPVCRFFAKFGECREPDCIYKHTNEDIKECNMFKLGFCPNGPDCRYRHQKLPGPPPSVEQNLQKIQHRVYAPNTNGTTTHHGKYPPNRNSEGGQTGARATAEEGLPPRSSRPPTQQVPPQLPPAQGMTNGPVTPAPFPSIAAPLPLGYCRYFIVKSSNRENLELSVERGLWATHRNNEAKLNDAFDSCDHVLLVFSVNETRHFQGCARMMSKIGGVVGGGVWKYAHGTAHYGRNFHLKWLKLCELSFNKTRHLRNSYNENLPVKISRDCQELEPSVGEQLVHLLYQEPDSELMTLAKESAEKREEERARGGQEPEQETGIIPFEDNEEDELEDDDSEEDDSNSQSTSPVIAGPGGRGRGPGMGRGRGMWGPQGPGFDGMGRGGRGMMNGPGGRGLPFHPEMGGEGFGMGFDRFGMGPGEGFMGPGDGFMGPGEGFMGPGDGFMGPGGGFMGPGDGFMGPGDGFMGPGDPFGGPPGPGRGFPPFGHPGGPGPNFGGPEFPNFGHMDGPGPMGFPGRPPPHMMGPNGPGMMGPPHGMMGGGPMMGPEGRPPFLNGPGGPGPGPMGGRGPPRGAMNTPFRPPFAGRGGRGPGEQPKRRRGERGGNSKGGSGGSKGRANLSASANEESSQADAGQRQQLADAGGPASYVDEEESESEDEAPRRSRHGQAKKRRKELEGGESGDPRWDIATNQWEVNSGDPDEANF</sequence>
<evidence type="ECO:0000256" key="1">
    <source>
        <dbReference type="ARBA" id="ARBA00022723"/>
    </source>
</evidence>
<organism evidence="9 10">
    <name type="scientific">Ceratodon purpureus</name>
    <name type="common">Fire moss</name>
    <name type="synonym">Dicranum purpureum</name>
    <dbReference type="NCBI Taxonomy" id="3225"/>
    <lineage>
        <taxon>Eukaryota</taxon>
        <taxon>Viridiplantae</taxon>
        <taxon>Streptophyta</taxon>
        <taxon>Embryophyta</taxon>
        <taxon>Bryophyta</taxon>
        <taxon>Bryophytina</taxon>
        <taxon>Bryopsida</taxon>
        <taxon>Dicranidae</taxon>
        <taxon>Pseudoditrichales</taxon>
        <taxon>Ditrichaceae</taxon>
        <taxon>Ceratodon</taxon>
    </lineage>
</organism>
<feature type="compositionally biased region" description="Basic and acidic residues" evidence="6">
    <location>
        <begin position="387"/>
        <end position="401"/>
    </location>
</feature>
<dbReference type="GO" id="GO:0005654">
    <property type="term" value="C:nucleoplasm"/>
    <property type="evidence" value="ECO:0007669"/>
    <property type="project" value="TreeGrafter"/>
</dbReference>
<keyword evidence="4 5" id="KW-0862">Zinc</keyword>
<feature type="compositionally biased region" description="Acidic residues" evidence="6">
    <location>
        <begin position="734"/>
        <end position="743"/>
    </location>
</feature>
<feature type="compositionally biased region" description="Basic and acidic residues" evidence="6">
    <location>
        <begin position="759"/>
        <end position="771"/>
    </location>
</feature>
<evidence type="ECO:0000313" key="9">
    <source>
        <dbReference type="EMBL" id="KAG0555038.1"/>
    </source>
</evidence>
<dbReference type="GO" id="GO:0003729">
    <property type="term" value="F:mRNA binding"/>
    <property type="evidence" value="ECO:0007669"/>
    <property type="project" value="TreeGrafter"/>
</dbReference>
<evidence type="ECO:0000256" key="4">
    <source>
        <dbReference type="ARBA" id="ARBA00022833"/>
    </source>
</evidence>
<dbReference type="PANTHER" id="PTHR12357:SF119">
    <property type="entry name" value="30-KDA CLEAVAGE AND POLYADENYLATION SPECIFICITY FACTOR 30"/>
    <property type="match status" value="1"/>
</dbReference>
<evidence type="ECO:0000259" key="7">
    <source>
        <dbReference type="PROSITE" id="PS50103"/>
    </source>
</evidence>
<proteinExistence type="predicted"/>
<evidence type="ECO:0000256" key="2">
    <source>
        <dbReference type="ARBA" id="ARBA00022737"/>
    </source>
</evidence>
<dbReference type="PROSITE" id="PS50103">
    <property type="entry name" value="ZF_C3H1"/>
    <property type="match status" value="3"/>
</dbReference>
<accession>A0A8T0GB20</accession>
<feature type="zinc finger region" description="C3H1-type" evidence="5">
    <location>
        <begin position="113"/>
        <end position="140"/>
    </location>
</feature>